<dbReference type="InterPro" id="IPR011009">
    <property type="entry name" value="Kinase-like_dom_sf"/>
</dbReference>
<gene>
    <name evidence="2" type="ORF">GCM10022402_29060</name>
</gene>
<feature type="domain" description="Aminoglycoside phosphotransferase" evidence="1">
    <location>
        <begin position="40"/>
        <end position="284"/>
    </location>
</feature>
<organism evidence="2 3">
    <name type="scientific">Salinactinospora qingdaonensis</name>
    <dbReference type="NCBI Taxonomy" id="702744"/>
    <lineage>
        <taxon>Bacteria</taxon>
        <taxon>Bacillati</taxon>
        <taxon>Actinomycetota</taxon>
        <taxon>Actinomycetes</taxon>
        <taxon>Streptosporangiales</taxon>
        <taxon>Nocardiopsidaceae</taxon>
        <taxon>Salinactinospora</taxon>
    </lineage>
</organism>
<dbReference type="RefSeq" id="WP_344971991.1">
    <property type="nucleotide sequence ID" value="NZ_BAABDD010000012.1"/>
</dbReference>
<accession>A0ABP7FWU8</accession>
<keyword evidence="3" id="KW-1185">Reference proteome</keyword>
<evidence type="ECO:0000313" key="2">
    <source>
        <dbReference type="EMBL" id="GAA3747897.1"/>
    </source>
</evidence>
<sequence>MNIPHRRRLDWEQIGSLLAAAGIDPGHAVSCTRLTDANFNTAFRVGLDPARSGRPSLVLKVAPAPETAILSYEHRIMHTEAMYYRTAAGRAPVPEVLHADFTRDLIDTDFLVLSDLPGANWHAQREHIGEPERERLRTELGGMVAALHHMTGTGFGYPQAPLSATWRAAFLAMVDALLADADAFAVDLPETTERIREIVTAAADPLDEVRTPVLVHFDLWDGNILVDRAAGRPWISGLVDGERAFWGDPLAEFVSLALFGDVETDPHLLNGYRSAGGRIEFDTGTRQRLAVYRCYLYLIMLVESVPRGLSASGDSAHVRLVTRHLRAELDTLAKGDVSWRS</sequence>
<evidence type="ECO:0000259" key="1">
    <source>
        <dbReference type="Pfam" id="PF01636"/>
    </source>
</evidence>
<dbReference type="Gene3D" id="3.90.1200.10">
    <property type="match status" value="1"/>
</dbReference>
<dbReference type="InterPro" id="IPR002575">
    <property type="entry name" value="Aminoglycoside_PTrfase"/>
</dbReference>
<dbReference type="EMBL" id="BAABDD010000012">
    <property type="protein sequence ID" value="GAA3747897.1"/>
    <property type="molecule type" value="Genomic_DNA"/>
</dbReference>
<dbReference type="PANTHER" id="PTHR21310">
    <property type="entry name" value="AMINOGLYCOSIDE PHOSPHOTRANSFERASE-RELATED-RELATED"/>
    <property type="match status" value="1"/>
</dbReference>
<dbReference type="InterPro" id="IPR051678">
    <property type="entry name" value="AGP_Transferase"/>
</dbReference>
<comment type="caution">
    <text evidence="2">The sequence shown here is derived from an EMBL/GenBank/DDBJ whole genome shotgun (WGS) entry which is preliminary data.</text>
</comment>
<reference evidence="3" key="1">
    <citation type="journal article" date="2019" name="Int. J. Syst. Evol. Microbiol.">
        <title>The Global Catalogue of Microorganisms (GCM) 10K type strain sequencing project: providing services to taxonomists for standard genome sequencing and annotation.</title>
        <authorList>
            <consortium name="The Broad Institute Genomics Platform"/>
            <consortium name="The Broad Institute Genome Sequencing Center for Infectious Disease"/>
            <person name="Wu L."/>
            <person name="Ma J."/>
        </authorList>
    </citation>
    <scope>NUCLEOTIDE SEQUENCE [LARGE SCALE GENOMIC DNA]</scope>
    <source>
        <strain evidence="3">JCM 17137</strain>
    </source>
</reference>
<proteinExistence type="predicted"/>
<dbReference type="PANTHER" id="PTHR21310:SF15">
    <property type="entry name" value="AMINOGLYCOSIDE PHOSPHOTRANSFERASE DOMAIN-CONTAINING PROTEIN"/>
    <property type="match status" value="1"/>
</dbReference>
<dbReference type="Pfam" id="PF01636">
    <property type="entry name" value="APH"/>
    <property type="match status" value="1"/>
</dbReference>
<evidence type="ECO:0000313" key="3">
    <source>
        <dbReference type="Proteomes" id="UP001500908"/>
    </source>
</evidence>
<protein>
    <submittedName>
        <fullName evidence="2">Aminoglycoside phosphotransferase family protein</fullName>
    </submittedName>
</protein>
<name>A0ABP7FWU8_9ACTN</name>
<dbReference type="SUPFAM" id="SSF56112">
    <property type="entry name" value="Protein kinase-like (PK-like)"/>
    <property type="match status" value="1"/>
</dbReference>
<dbReference type="Proteomes" id="UP001500908">
    <property type="component" value="Unassembled WGS sequence"/>
</dbReference>